<dbReference type="EMBL" id="BAFN01000001">
    <property type="protein sequence ID" value="GAN33751.1"/>
    <property type="molecule type" value="Genomic_DNA"/>
</dbReference>
<proteinExistence type="predicted"/>
<evidence type="ECO:0008006" key="3">
    <source>
        <dbReference type="Google" id="ProtNLM"/>
    </source>
</evidence>
<dbReference type="NCBIfam" id="TIGR03831">
    <property type="entry name" value="YgiT_finger"/>
    <property type="match status" value="1"/>
</dbReference>
<dbReference type="Gene3D" id="3.10.20.860">
    <property type="match status" value="1"/>
</dbReference>
<organism evidence="1 2">
    <name type="scientific">Candidatus Brocadia sinica JPN1</name>
    <dbReference type="NCBI Taxonomy" id="1197129"/>
    <lineage>
        <taxon>Bacteria</taxon>
        <taxon>Pseudomonadati</taxon>
        <taxon>Planctomycetota</taxon>
        <taxon>Candidatus Brocadiia</taxon>
        <taxon>Candidatus Brocadiales</taxon>
        <taxon>Candidatus Brocadiaceae</taxon>
        <taxon>Candidatus Brocadia</taxon>
    </lineage>
</organism>
<evidence type="ECO:0000313" key="2">
    <source>
        <dbReference type="Proteomes" id="UP000032309"/>
    </source>
</evidence>
<accession>A0ABQ0JYJ0</accession>
<comment type="caution">
    <text evidence="1">The sequence shown here is derived from an EMBL/GenBank/DDBJ whole genome shotgun (WGS) entry which is preliminary data.</text>
</comment>
<dbReference type="Proteomes" id="UP000032309">
    <property type="component" value="Unassembled WGS sequence"/>
</dbReference>
<reference evidence="2" key="1">
    <citation type="journal article" date="2015" name="Genome Announc.">
        <title>Draft Genome Sequence of an Anaerobic Ammonium-Oxidizing Bacterium, "Candidatus Brocadia sinica".</title>
        <authorList>
            <person name="Oshiki M."/>
            <person name="Shinyako-Hata K."/>
            <person name="Satoh H."/>
            <person name="Okabe S."/>
        </authorList>
    </citation>
    <scope>NUCLEOTIDE SEQUENCE [LARGE SCALE GENOMIC DNA]</scope>
    <source>
        <strain evidence="2">JPN1</strain>
    </source>
</reference>
<protein>
    <recommendedName>
        <fullName evidence="3">YgiT-type zinc finger domain-containing protein</fullName>
    </recommendedName>
</protein>
<name>A0ABQ0JYJ0_9BACT</name>
<sequence length="61" mass="7062">MKRGSTPFHIDRKGYHLMLDAVPVCVCTQCGEVYFEETEVDTIQEVMRLLDEKTEKLEVIS</sequence>
<gene>
    <name evidence="1" type="ORF">BROSI_A2285</name>
</gene>
<dbReference type="InterPro" id="IPR022453">
    <property type="entry name" value="Znf_MqsA-type"/>
</dbReference>
<keyword evidence="2" id="KW-1185">Reference proteome</keyword>
<evidence type="ECO:0000313" key="1">
    <source>
        <dbReference type="EMBL" id="GAN33751.1"/>
    </source>
</evidence>